<evidence type="ECO:0000259" key="1">
    <source>
        <dbReference type="Pfam" id="PF22942"/>
    </source>
</evidence>
<name>A0A1W2TXI0_ROSNE</name>
<dbReference type="InterPro" id="IPR054289">
    <property type="entry name" value="DUF7025"/>
</dbReference>
<dbReference type="PANTHER" id="PTHR46411:SF3">
    <property type="entry name" value="AAA+ ATPASE DOMAIN-CONTAINING PROTEIN"/>
    <property type="match status" value="1"/>
</dbReference>
<dbReference type="AlphaFoldDB" id="A0A1W2TXI0"/>
<sequence length="448" mass="50973">MPEFGVSGSPSIKCMSLAESDEGHPAQFIMNTHDDSDGPHGVEESQRETSGFNPILWVVAVHRLDPKAGRESCMKTYVSSSPPSTRFSGWGSNGVRRQTPHDCIFKVACNARCELSQFDSSQFDGSQFGGFIYDSPCARPNYLQSHLRRALNLLPDKIKDIPITDTSTNFIIIQSPALRRRLESLAGYYPAFFEPHDYKLEKPMTDEKDEEDDSIAFAESWGFLLHRIPAMEAFLQNDNNDSLNEVGSDLDQDLLAQEREHTQCLYDYLKPCYDKLVPPCLKLLEQCPPRISFEMLWYIFSPGTDVYVRNGTTWHVCVVYRSNPVSDIAPFLGDETLGRSKIDYSLPSERDWDFHLWYLDTDGRVMGRVQKIVTVQPFNGLRDVISLQICPVALWDKHDGGERRRKIMQRSMILNKSFQQGHLLARYHGPCQGGLSQVSMLTLLKIRT</sequence>
<dbReference type="EMBL" id="DF977548">
    <property type="protein sequence ID" value="GAP93426.2"/>
    <property type="molecule type" value="Genomic_DNA"/>
</dbReference>
<reference evidence="2" key="1">
    <citation type="submission" date="2016-03" db="EMBL/GenBank/DDBJ databases">
        <title>Draft genome sequence of Rosellinia necatrix.</title>
        <authorList>
            <person name="Kanematsu S."/>
        </authorList>
    </citation>
    <scope>NUCLEOTIDE SEQUENCE [LARGE SCALE GENOMIC DNA]</scope>
    <source>
        <strain evidence="2">W97</strain>
    </source>
</reference>
<dbReference type="OrthoDB" id="10042665at2759"/>
<gene>
    <name evidence="2" type="ORF">SAMD00023353_10300120</name>
</gene>
<protein>
    <submittedName>
        <fullName evidence="2">Putative TOB3</fullName>
    </submittedName>
</protein>
<proteinExistence type="predicted"/>
<dbReference type="PANTHER" id="PTHR46411">
    <property type="entry name" value="FAMILY ATPASE, PUTATIVE-RELATED"/>
    <property type="match status" value="1"/>
</dbReference>
<organism evidence="2">
    <name type="scientific">Rosellinia necatrix</name>
    <name type="common">White root-rot fungus</name>
    <dbReference type="NCBI Taxonomy" id="77044"/>
    <lineage>
        <taxon>Eukaryota</taxon>
        <taxon>Fungi</taxon>
        <taxon>Dikarya</taxon>
        <taxon>Ascomycota</taxon>
        <taxon>Pezizomycotina</taxon>
        <taxon>Sordariomycetes</taxon>
        <taxon>Xylariomycetidae</taxon>
        <taxon>Xylariales</taxon>
        <taxon>Xylariaceae</taxon>
        <taxon>Rosellinia</taxon>
    </lineage>
</organism>
<dbReference type="Proteomes" id="UP000054516">
    <property type="component" value="Unassembled WGS sequence"/>
</dbReference>
<feature type="domain" description="DUF7025" evidence="1">
    <location>
        <begin position="289"/>
        <end position="394"/>
    </location>
</feature>
<accession>A0A1W2TXI0</accession>
<keyword evidence="3" id="KW-1185">Reference proteome</keyword>
<dbReference type="Pfam" id="PF22942">
    <property type="entry name" value="DUF7025"/>
    <property type="match status" value="1"/>
</dbReference>
<evidence type="ECO:0000313" key="3">
    <source>
        <dbReference type="Proteomes" id="UP000054516"/>
    </source>
</evidence>
<evidence type="ECO:0000313" key="2">
    <source>
        <dbReference type="EMBL" id="GAP93426.2"/>
    </source>
</evidence>